<dbReference type="SUPFAM" id="SSF89796">
    <property type="entry name" value="CoA-transferase family III (CaiB/BaiF)"/>
    <property type="match status" value="1"/>
</dbReference>
<sequence length="374" mass="39100">MTQRPLEGVLVVSLEQAVAAPMASQRLAEAGARVIKVERPEGDFARGYDRAAGGISSYFAWLNRGKESVALDLKNPADMAVMRAMLARADVFIQNLAHGATGRMGLDAATLRAARPEMVVCDMSGYGPDGPYATAKAYDLLIQAESGIIAVSGAPGAYGRIGVSLADIGTGINAAGAIATALVRRFRTGEGASLEVSLFDSMAEWMTVPLLHHDYLGRAPGQAGLAHPSIAPYGAFATKDGGTILISIQSDREWRVLAGEVMGNAALAADPALATNNQRVAERARTDGEVAAWFVTVTRAEAEARLSAARVAFGALNDVPGLSQHAQLDRWTATHEAGTVSLPMPAARADWIAEASVPALDQHGAAIRAEFAGD</sequence>
<organism evidence="2 3">
    <name type="scientific">Thermohalobaculum xanthum</name>
    <dbReference type="NCBI Taxonomy" id="2753746"/>
    <lineage>
        <taxon>Bacteria</taxon>
        <taxon>Pseudomonadati</taxon>
        <taxon>Pseudomonadota</taxon>
        <taxon>Alphaproteobacteria</taxon>
        <taxon>Rhodobacterales</taxon>
        <taxon>Paracoccaceae</taxon>
        <taxon>Thermohalobaculum</taxon>
    </lineage>
</organism>
<gene>
    <name evidence="2" type="ORF">H0I76_00285</name>
</gene>
<dbReference type="RefSeq" id="WP_200605557.1">
    <property type="nucleotide sequence ID" value="NZ_JAEHHL010000001.1"/>
</dbReference>
<keyword evidence="1 2" id="KW-0808">Transferase</keyword>
<dbReference type="PANTHER" id="PTHR48207">
    <property type="entry name" value="SUCCINATE--HYDROXYMETHYLGLUTARATE COA-TRANSFERASE"/>
    <property type="match status" value="1"/>
</dbReference>
<reference evidence="2" key="1">
    <citation type="submission" date="2020-12" db="EMBL/GenBank/DDBJ databases">
        <title>Bacterial taxonomy.</title>
        <authorList>
            <person name="Pan X."/>
        </authorList>
    </citation>
    <scope>NUCLEOTIDE SEQUENCE</scope>
    <source>
        <strain evidence="2">M0105</strain>
    </source>
</reference>
<dbReference type="InterPro" id="IPR023606">
    <property type="entry name" value="CoA-Trfase_III_dom_1_sf"/>
</dbReference>
<evidence type="ECO:0000313" key="3">
    <source>
        <dbReference type="Proteomes" id="UP000655420"/>
    </source>
</evidence>
<dbReference type="Pfam" id="PF02515">
    <property type="entry name" value="CoA_transf_3"/>
    <property type="match status" value="1"/>
</dbReference>
<dbReference type="Gene3D" id="3.40.50.10540">
    <property type="entry name" value="Crotonobetainyl-coa:carnitine coa-transferase, domain 1"/>
    <property type="match status" value="1"/>
</dbReference>
<dbReference type="EMBL" id="JAEHHL010000001">
    <property type="protein sequence ID" value="MBK0397613.1"/>
    <property type="molecule type" value="Genomic_DNA"/>
</dbReference>
<dbReference type="GO" id="GO:0008410">
    <property type="term" value="F:CoA-transferase activity"/>
    <property type="evidence" value="ECO:0007669"/>
    <property type="project" value="TreeGrafter"/>
</dbReference>
<dbReference type="InterPro" id="IPR003673">
    <property type="entry name" value="CoA-Trfase_fam_III"/>
</dbReference>
<dbReference type="AlphaFoldDB" id="A0A8J7M3P2"/>
<dbReference type="PANTHER" id="PTHR48207:SF3">
    <property type="entry name" value="SUCCINATE--HYDROXYMETHYLGLUTARATE COA-TRANSFERASE"/>
    <property type="match status" value="1"/>
</dbReference>
<protein>
    <submittedName>
        <fullName evidence="2">CoA transferase</fullName>
    </submittedName>
</protein>
<evidence type="ECO:0000313" key="2">
    <source>
        <dbReference type="EMBL" id="MBK0397613.1"/>
    </source>
</evidence>
<proteinExistence type="predicted"/>
<evidence type="ECO:0000256" key="1">
    <source>
        <dbReference type="ARBA" id="ARBA00022679"/>
    </source>
</evidence>
<accession>A0A8J7M3P2</accession>
<dbReference type="InterPro" id="IPR044855">
    <property type="entry name" value="CoA-Trfase_III_dom3_sf"/>
</dbReference>
<dbReference type="Gene3D" id="3.30.1540.10">
    <property type="entry name" value="formyl-coa transferase, domain 3"/>
    <property type="match status" value="1"/>
</dbReference>
<dbReference type="InterPro" id="IPR050483">
    <property type="entry name" value="CoA-transferase_III_domain"/>
</dbReference>
<comment type="caution">
    <text evidence="2">The sequence shown here is derived from an EMBL/GenBank/DDBJ whole genome shotgun (WGS) entry which is preliminary data.</text>
</comment>
<name>A0A8J7M3P2_9RHOB</name>
<keyword evidence="3" id="KW-1185">Reference proteome</keyword>
<dbReference type="Proteomes" id="UP000655420">
    <property type="component" value="Unassembled WGS sequence"/>
</dbReference>